<dbReference type="Pfam" id="PF03107">
    <property type="entry name" value="C1_2"/>
    <property type="match status" value="2"/>
</dbReference>
<dbReference type="SUPFAM" id="SSF57889">
    <property type="entry name" value="Cysteine-rich domain"/>
    <property type="match status" value="3"/>
</dbReference>
<accession>A0A8B8QVR6</accession>
<gene>
    <name evidence="4" type="primary">LOC115755861</name>
</gene>
<protein>
    <submittedName>
        <fullName evidence="4">Uncharacterized protein LOC115755861</fullName>
    </submittedName>
</protein>
<dbReference type="InterPro" id="IPR046349">
    <property type="entry name" value="C1-like_sf"/>
</dbReference>
<dbReference type="AlphaFoldDB" id="A0A8B8QVR6"/>
<dbReference type="PANTHER" id="PTHR46288:SF27">
    <property type="entry name" value="CYSTEINE_HISTIDINE-RICH C1 DOMAIN FAMILY PROTEIN"/>
    <property type="match status" value="1"/>
</dbReference>
<evidence type="ECO:0000313" key="3">
    <source>
        <dbReference type="Proteomes" id="UP000827889"/>
    </source>
</evidence>
<dbReference type="RefSeq" id="XP_030551291.1">
    <property type="nucleotide sequence ID" value="XM_030695431.2"/>
</dbReference>
<keyword evidence="1" id="KW-0677">Repeat</keyword>
<dbReference type="Proteomes" id="UP000827889">
    <property type="component" value="Chromosome 8"/>
</dbReference>
<feature type="domain" description="DC1" evidence="2">
    <location>
        <begin position="109"/>
        <end position="159"/>
    </location>
</feature>
<dbReference type="GeneID" id="115755861"/>
<dbReference type="PANTHER" id="PTHR46288">
    <property type="entry name" value="PHORBOL-ESTER/DAG-TYPE DOMAIN-CONTAINING PROTEIN"/>
    <property type="match status" value="1"/>
</dbReference>
<evidence type="ECO:0000313" key="4">
    <source>
        <dbReference type="RefSeq" id="XP_030551291.1"/>
    </source>
</evidence>
<dbReference type="KEGG" id="rarg:115755861"/>
<sequence>MSRPKNTAIDALQAYAEVDHKGEPMEIQQHIHKHPMILYDLDTEKLTCRQCTTPYELPSYYCPKCQCWLAVYCPGCGESIGGKTWVCKDCYFYVHKSCADRWPPEIHHPFHPLHPLKLHYRSGDFDYISKYTCSACKSSTRCFAYHCEECPFGLCLQCVSTNPKTKFEDGNHILYLFQDTKFQRHCDVCDNADCYAWIFICVVPNCGYAVHIHCTSLALPAQVQHRRDPHPLVLTRDVVGEDGTDEYYCDSCEDRRDLKHPIYYCEECDFISHIGCGISEALPSLIAEYENDLKTKGLVSDPYLEKIDEELKSLRAKEEEVRAKLESLSPKLKALEDERAQYLASSIESSCLV</sequence>
<evidence type="ECO:0000256" key="1">
    <source>
        <dbReference type="ARBA" id="ARBA00022737"/>
    </source>
</evidence>
<dbReference type="OrthoDB" id="1884766at2759"/>
<evidence type="ECO:0000259" key="2">
    <source>
        <dbReference type="Pfam" id="PF03107"/>
    </source>
</evidence>
<name>A0A8B8QVR6_9MYRT</name>
<dbReference type="InterPro" id="IPR004146">
    <property type="entry name" value="DC1"/>
</dbReference>
<reference evidence="4" key="1">
    <citation type="submission" date="2025-08" db="UniProtKB">
        <authorList>
            <consortium name="RefSeq"/>
        </authorList>
    </citation>
    <scope>IDENTIFICATION</scope>
    <source>
        <tissue evidence="4">Leaf</tissue>
    </source>
</reference>
<organism evidence="3 4">
    <name type="scientific">Rhodamnia argentea</name>
    <dbReference type="NCBI Taxonomy" id="178133"/>
    <lineage>
        <taxon>Eukaryota</taxon>
        <taxon>Viridiplantae</taxon>
        <taxon>Streptophyta</taxon>
        <taxon>Embryophyta</taxon>
        <taxon>Tracheophyta</taxon>
        <taxon>Spermatophyta</taxon>
        <taxon>Magnoliopsida</taxon>
        <taxon>eudicotyledons</taxon>
        <taxon>Gunneridae</taxon>
        <taxon>Pentapetalae</taxon>
        <taxon>rosids</taxon>
        <taxon>malvids</taxon>
        <taxon>Myrtales</taxon>
        <taxon>Myrtaceae</taxon>
        <taxon>Myrtoideae</taxon>
        <taxon>Myrteae</taxon>
        <taxon>Australasian group</taxon>
        <taxon>Rhodamnia</taxon>
    </lineage>
</organism>
<feature type="domain" description="DC1" evidence="2">
    <location>
        <begin position="229"/>
        <end position="276"/>
    </location>
</feature>
<keyword evidence="3" id="KW-1185">Reference proteome</keyword>
<proteinExistence type="predicted"/>